<gene>
    <name evidence="1" type="ORF">MONAX_5E023149</name>
</gene>
<proteinExistence type="predicted"/>
<dbReference type="EMBL" id="CABDUW010001080">
    <property type="protein sequence ID" value="VTJ78479.1"/>
    <property type="molecule type" value="Genomic_DNA"/>
</dbReference>
<sequence>AGPDFSRTLLKRVTLVKVGGEVVIECKPKASPKPVYTWKKGKDLLRENE</sequence>
<evidence type="ECO:0000313" key="1">
    <source>
        <dbReference type="EMBL" id="VTJ78479.1"/>
    </source>
</evidence>
<dbReference type="InterPro" id="IPR036179">
    <property type="entry name" value="Ig-like_dom_sf"/>
</dbReference>
<keyword evidence="2" id="KW-1185">Reference proteome</keyword>
<dbReference type="InterPro" id="IPR013783">
    <property type="entry name" value="Ig-like_fold"/>
</dbReference>
<organism evidence="1 2">
    <name type="scientific">Marmota monax</name>
    <name type="common">Woodchuck</name>
    <dbReference type="NCBI Taxonomy" id="9995"/>
    <lineage>
        <taxon>Eukaryota</taxon>
        <taxon>Metazoa</taxon>
        <taxon>Chordata</taxon>
        <taxon>Craniata</taxon>
        <taxon>Vertebrata</taxon>
        <taxon>Euteleostomi</taxon>
        <taxon>Mammalia</taxon>
        <taxon>Eutheria</taxon>
        <taxon>Euarchontoglires</taxon>
        <taxon>Glires</taxon>
        <taxon>Rodentia</taxon>
        <taxon>Sciuromorpha</taxon>
        <taxon>Sciuridae</taxon>
        <taxon>Xerinae</taxon>
        <taxon>Marmotini</taxon>
        <taxon>Marmota</taxon>
    </lineage>
</organism>
<evidence type="ECO:0000313" key="2">
    <source>
        <dbReference type="Proteomes" id="UP000335636"/>
    </source>
</evidence>
<name>A0A5E4CBD1_MARMO</name>
<dbReference type="AlphaFoldDB" id="A0A5E4CBD1"/>
<reference evidence="1" key="1">
    <citation type="submission" date="2019-04" db="EMBL/GenBank/DDBJ databases">
        <authorList>
            <person name="Alioto T."/>
            <person name="Alioto T."/>
        </authorList>
    </citation>
    <scope>NUCLEOTIDE SEQUENCE [LARGE SCALE GENOMIC DNA]</scope>
</reference>
<feature type="non-terminal residue" evidence="1">
    <location>
        <position position="1"/>
    </location>
</feature>
<dbReference type="Proteomes" id="UP000335636">
    <property type="component" value="Unassembled WGS sequence"/>
</dbReference>
<dbReference type="Gene3D" id="2.60.40.10">
    <property type="entry name" value="Immunoglobulins"/>
    <property type="match status" value="1"/>
</dbReference>
<accession>A0A5E4CBD1</accession>
<evidence type="ECO:0008006" key="3">
    <source>
        <dbReference type="Google" id="ProtNLM"/>
    </source>
</evidence>
<comment type="caution">
    <text evidence="1">The sequence shown here is derived from an EMBL/GenBank/DDBJ whole genome shotgun (WGS) entry which is preliminary data.</text>
</comment>
<protein>
    <recommendedName>
        <fullName evidence="3">Ig-like domain-containing protein</fullName>
    </recommendedName>
</protein>
<feature type="non-terminal residue" evidence="1">
    <location>
        <position position="49"/>
    </location>
</feature>
<dbReference type="SUPFAM" id="SSF48726">
    <property type="entry name" value="Immunoglobulin"/>
    <property type="match status" value="1"/>
</dbReference>